<keyword evidence="2" id="KW-1185">Reference proteome</keyword>
<reference evidence="2" key="1">
    <citation type="journal article" date="2017" name="Appl. Environ. Microbiol.">
        <title>Genomic analysis of Calderihabitans maritimus KKC1, a thermophilic hydrogenogenic carboxydotrophic bacterium isolated from marine sediment.</title>
        <authorList>
            <person name="Omae K."/>
            <person name="Yoneda Y."/>
            <person name="Fukuyama Y."/>
            <person name="Yoshida T."/>
            <person name="Sako Y."/>
        </authorList>
    </citation>
    <scope>NUCLEOTIDE SEQUENCE [LARGE SCALE GENOMIC DNA]</scope>
    <source>
        <strain evidence="2">KKC1</strain>
    </source>
</reference>
<evidence type="ECO:0000313" key="1">
    <source>
        <dbReference type="EMBL" id="GAW91325.1"/>
    </source>
</evidence>
<comment type="caution">
    <text evidence="1">The sequence shown here is derived from an EMBL/GenBank/DDBJ whole genome shotgun (WGS) entry which is preliminary data.</text>
</comment>
<evidence type="ECO:0000313" key="2">
    <source>
        <dbReference type="Proteomes" id="UP000197032"/>
    </source>
</evidence>
<dbReference type="Proteomes" id="UP000197032">
    <property type="component" value="Unassembled WGS sequence"/>
</dbReference>
<dbReference type="SUPFAM" id="SSF47240">
    <property type="entry name" value="Ferritin-like"/>
    <property type="match status" value="1"/>
</dbReference>
<protein>
    <submittedName>
        <fullName evidence="1">Rubrerythrin subfamily</fullName>
    </submittedName>
</protein>
<dbReference type="AlphaFoldDB" id="A0A1Z5HPU6"/>
<dbReference type="RefSeq" id="WP_153802842.1">
    <property type="nucleotide sequence ID" value="NZ_BDGJ01000012.1"/>
</dbReference>
<dbReference type="OrthoDB" id="5405405at2"/>
<organism evidence="1 2">
    <name type="scientific">Calderihabitans maritimus</name>
    <dbReference type="NCBI Taxonomy" id="1246530"/>
    <lineage>
        <taxon>Bacteria</taxon>
        <taxon>Bacillati</taxon>
        <taxon>Bacillota</taxon>
        <taxon>Clostridia</taxon>
        <taxon>Neomoorellales</taxon>
        <taxon>Calderihabitantaceae</taxon>
        <taxon>Calderihabitans</taxon>
    </lineage>
</organism>
<dbReference type="InterPro" id="IPR012347">
    <property type="entry name" value="Ferritin-like"/>
</dbReference>
<dbReference type="EMBL" id="BDGJ01000012">
    <property type="protein sequence ID" value="GAW91325.1"/>
    <property type="molecule type" value="Genomic_DNA"/>
</dbReference>
<gene>
    <name evidence="1" type="ORF">KKC1_04870</name>
</gene>
<proteinExistence type="predicted"/>
<sequence length="54" mass="6278">MLNLAVRLEKDSILFFKSLSGMVKPEKRKIIEDLIAQEELHLSKLAQLRREIEG</sequence>
<accession>A0A1Z5HPU6</accession>
<dbReference type="InterPro" id="IPR009078">
    <property type="entry name" value="Ferritin-like_SF"/>
</dbReference>
<dbReference type="Gene3D" id="1.20.1260.10">
    <property type="match status" value="1"/>
</dbReference>
<name>A0A1Z5HPU6_9FIRM</name>